<keyword evidence="2" id="KW-0732">Signal</keyword>
<dbReference type="EMBL" id="JADKMA010000162">
    <property type="protein sequence ID" value="MBO8195033.1"/>
    <property type="molecule type" value="Genomic_DNA"/>
</dbReference>
<feature type="compositionally biased region" description="Low complexity" evidence="1">
    <location>
        <begin position="32"/>
        <end position="71"/>
    </location>
</feature>
<gene>
    <name evidence="3" type="ORF">ITI46_25760</name>
</gene>
<reference evidence="3 4" key="1">
    <citation type="submission" date="2020-11" db="EMBL/GenBank/DDBJ databases">
        <title>Streptomyces spirodelae sp. nov., isolated from duckweed.</title>
        <authorList>
            <person name="Saimee Y."/>
            <person name="Duangmal K."/>
        </authorList>
    </citation>
    <scope>NUCLEOTIDE SEQUENCE [LARGE SCALE GENOMIC DNA]</scope>
    <source>
        <strain evidence="3 4">S16-07</strain>
    </source>
</reference>
<accession>A0ABS3XHZ3</accession>
<sequence>MTAPSARRTAATVLALALSFAVPGCGAGIGGDDSSSGLKRGDGSASPRAASPRPASPGSASPSPSSSAPDSKATPKGGVSEPGDVDQKSADEVGKGALTAMWTYDTAVDSSPRDAGVRAADAGWLTGSYARQLRRHSPRSAPGAQWEEWSQHRAYTTVELAKTEDAAKPDDTGTVAWRQWTLTATPHGRDGWKQKPTTAVAYVHLVRSATDKPWRVSEVTVR</sequence>
<feature type="signal peptide" evidence="2">
    <location>
        <begin position="1"/>
        <end position="27"/>
    </location>
</feature>
<proteinExistence type="predicted"/>
<feature type="region of interest" description="Disordered" evidence="1">
    <location>
        <begin position="26"/>
        <end position="94"/>
    </location>
</feature>
<evidence type="ECO:0008006" key="5">
    <source>
        <dbReference type="Google" id="ProtNLM"/>
    </source>
</evidence>
<feature type="compositionally biased region" description="Basic and acidic residues" evidence="1">
    <location>
        <begin position="85"/>
        <end position="94"/>
    </location>
</feature>
<dbReference type="RefSeq" id="WP_209242270.1">
    <property type="nucleotide sequence ID" value="NZ_JADKMA010000162.1"/>
</dbReference>
<evidence type="ECO:0000313" key="3">
    <source>
        <dbReference type="EMBL" id="MBO8195033.1"/>
    </source>
</evidence>
<protein>
    <recommendedName>
        <fullName evidence="5">Lipoprotein</fullName>
    </recommendedName>
</protein>
<dbReference type="Proteomes" id="UP001519064">
    <property type="component" value="Unassembled WGS sequence"/>
</dbReference>
<comment type="caution">
    <text evidence="3">The sequence shown here is derived from an EMBL/GenBank/DDBJ whole genome shotgun (WGS) entry which is preliminary data.</text>
</comment>
<evidence type="ECO:0000256" key="2">
    <source>
        <dbReference type="SAM" id="SignalP"/>
    </source>
</evidence>
<keyword evidence="4" id="KW-1185">Reference proteome</keyword>
<organism evidence="3 4">
    <name type="scientific">Streptomyces oryzae</name>
    <dbReference type="NCBI Taxonomy" id="1434886"/>
    <lineage>
        <taxon>Bacteria</taxon>
        <taxon>Bacillati</taxon>
        <taxon>Actinomycetota</taxon>
        <taxon>Actinomycetes</taxon>
        <taxon>Kitasatosporales</taxon>
        <taxon>Streptomycetaceae</taxon>
        <taxon>Streptomyces</taxon>
    </lineage>
</organism>
<feature type="chain" id="PRO_5047093883" description="Lipoprotein" evidence="2">
    <location>
        <begin position="28"/>
        <end position="222"/>
    </location>
</feature>
<name>A0ABS3XHZ3_9ACTN</name>
<evidence type="ECO:0000256" key="1">
    <source>
        <dbReference type="SAM" id="MobiDB-lite"/>
    </source>
</evidence>
<evidence type="ECO:0000313" key="4">
    <source>
        <dbReference type="Proteomes" id="UP001519064"/>
    </source>
</evidence>